<gene>
    <name evidence="2" type="ORF">HJG63_002281</name>
</gene>
<dbReference type="EMBL" id="JACASE010000006">
    <property type="protein sequence ID" value="KAF6455164.1"/>
    <property type="molecule type" value="Genomic_DNA"/>
</dbReference>
<evidence type="ECO:0000313" key="2">
    <source>
        <dbReference type="EMBL" id="KAF6455164.1"/>
    </source>
</evidence>
<protein>
    <submittedName>
        <fullName evidence="2">Coiled-coil domain containing 57</fullName>
    </submittedName>
</protein>
<evidence type="ECO:0000313" key="3">
    <source>
        <dbReference type="Proteomes" id="UP000593571"/>
    </source>
</evidence>
<name>A0A7J8G4W8_ROUAE</name>
<reference evidence="2 3" key="1">
    <citation type="journal article" date="2020" name="Nature">
        <title>Six reference-quality genomes reveal evolution of bat adaptations.</title>
        <authorList>
            <person name="Jebb D."/>
            <person name="Huang Z."/>
            <person name="Pippel M."/>
            <person name="Hughes G.M."/>
            <person name="Lavrichenko K."/>
            <person name="Devanna P."/>
            <person name="Winkler S."/>
            <person name="Jermiin L.S."/>
            <person name="Skirmuntt E.C."/>
            <person name="Katzourakis A."/>
            <person name="Burkitt-Gray L."/>
            <person name="Ray D.A."/>
            <person name="Sullivan K.A.M."/>
            <person name="Roscito J.G."/>
            <person name="Kirilenko B.M."/>
            <person name="Davalos L.M."/>
            <person name="Corthals A.P."/>
            <person name="Power M.L."/>
            <person name="Jones G."/>
            <person name="Ransome R.D."/>
            <person name="Dechmann D.K.N."/>
            <person name="Locatelli A.G."/>
            <person name="Puechmaille S.J."/>
            <person name="Fedrigo O."/>
            <person name="Jarvis E.D."/>
            <person name="Hiller M."/>
            <person name="Vernes S.C."/>
            <person name="Myers E.W."/>
            <person name="Teeling E.C."/>
        </authorList>
    </citation>
    <scope>NUCLEOTIDE SEQUENCE [LARGE SCALE GENOMIC DNA]</scope>
    <source>
        <strain evidence="2">MRouAeg1</strain>
        <tissue evidence="2">Muscle</tissue>
    </source>
</reference>
<feature type="region of interest" description="Disordered" evidence="1">
    <location>
        <begin position="32"/>
        <end position="92"/>
    </location>
</feature>
<accession>A0A7J8G4W8</accession>
<dbReference type="Proteomes" id="UP000593571">
    <property type="component" value="Unassembled WGS sequence"/>
</dbReference>
<organism evidence="2 3">
    <name type="scientific">Rousettus aegyptiacus</name>
    <name type="common">Egyptian fruit bat</name>
    <name type="synonym">Pteropus aegyptiacus</name>
    <dbReference type="NCBI Taxonomy" id="9407"/>
    <lineage>
        <taxon>Eukaryota</taxon>
        <taxon>Metazoa</taxon>
        <taxon>Chordata</taxon>
        <taxon>Craniata</taxon>
        <taxon>Vertebrata</taxon>
        <taxon>Euteleostomi</taxon>
        <taxon>Mammalia</taxon>
        <taxon>Eutheria</taxon>
        <taxon>Laurasiatheria</taxon>
        <taxon>Chiroptera</taxon>
        <taxon>Yinpterochiroptera</taxon>
        <taxon>Pteropodoidea</taxon>
        <taxon>Pteropodidae</taxon>
        <taxon>Rousettinae</taxon>
        <taxon>Rousettus</taxon>
    </lineage>
</organism>
<comment type="caution">
    <text evidence="2">The sequence shown here is derived from an EMBL/GenBank/DDBJ whole genome shotgun (WGS) entry which is preliminary data.</text>
</comment>
<feature type="compositionally biased region" description="Polar residues" evidence="1">
    <location>
        <begin position="61"/>
        <end position="75"/>
    </location>
</feature>
<dbReference type="AlphaFoldDB" id="A0A7J8G4W8"/>
<sequence length="125" mass="13744">MCPVCGRRCPRSACFGRGPWRCLWAGDRAAPKGSSAFSDFHRGNPKSPPRLTDHLVRKKTSPQSHTRLQSATRTGIVTPRGPRPLPAAPSRTRGSYWTWDLALLAPPPRTTRLQFQDVTSPQAAG</sequence>
<keyword evidence="3" id="KW-1185">Reference proteome</keyword>
<evidence type="ECO:0000256" key="1">
    <source>
        <dbReference type="SAM" id="MobiDB-lite"/>
    </source>
</evidence>
<proteinExistence type="predicted"/>